<dbReference type="RefSeq" id="WP_071546109.1">
    <property type="nucleotide sequence ID" value="NZ_LKAQ01000004.1"/>
</dbReference>
<keyword evidence="1 2" id="KW-0732">Signal</keyword>
<evidence type="ECO:0000313" key="5">
    <source>
        <dbReference type="Proteomes" id="UP000181901"/>
    </source>
</evidence>
<gene>
    <name evidence="4" type="ORF">BerOc1_02636</name>
</gene>
<dbReference type="Gene3D" id="3.40.190.10">
    <property type="entry name" value="Periplasmic binding protein-like II"/>
    <property type="match status" value="2"/>
</dbReference>
<comment type="caution">
    <text evidence="4">The sequence shown here is derived from an EMBL/GenBank/DDBJ whole genome shotgun (WGS) entry which is preliminary data.</text>
</comment>
<name>A0A1J5NBU9_9BACT</name>
<proteinExistence type="predicted"/>
<dbReference type="PANTHER" id="PTHR35936">
    <property type="entry name" value="MEMBRANE-BOUND LYTIC MUREIN TRANSGLYCOSYLASE F"/>
    <property type="match status" value="1"/>
</dbReference>
<dbReference type="SUPFAM" id="SSF53850">
    <property type="entry name" value="Periplasmic binding protein-like II"/>
    <property type="match status" value="1"/>
</dbReference>
<feature type="signal peptide" evidence="2">
    <location>
        <begin position="1"/>
        <end position="24"/>
    </location>
</feature>
<keyword evidence="5" id="KW-1185">Reference proteome</keyword>
<dbReference type="EMBL" id="LKAQ01000004">
    <property type="protein sequence ID" value="OIQ50695.1"/>
    <property type="molecule type" value="Genomic_DNA"/>
</dbReference>
<evidence type="ECO:0000313" key="4">
    <source>
        <dbReference type="EMBL" id="OIQ50695.1"/>
    </source>
</evidence>
<evidence type="ECO:0000256" key="1">
    <source>
        <dbReference type="ARBA" id="ARBA00022729"/>
    </source>
</evidence>
<dbReference type="AlphaFoldDB" id="A0A1J5NBU9"/>
<evidence type="ECO:0000259" key="3">
    <source>
        <dbReference type="Pfam" id="PF00497"/>
    </source>
</evidence>
<dbReference type="Proteomes" id="UP000181901">
    <property type="component" value="Unassembled WGS sequence"/>
</dbReference>
<feature type="domain" description="Solute-binding protein family 3/N-terminal" evidence="3">
    <location>
        <begin position="36"/>
        <end position="271"/>
    </location>
</feature>
<dbReference type="InterPro" id="IPR001638">
    <property type="entry name" value="Solute-binding_3/MltF_N"/>
</dbReference>
<feature type="chain" id="PRO_5009635639" evidence="2">
    <location>
        <begin position="25"/>
        <end position="307"/>
    </location>
</feature>
<sequence>MRSILDGVLFLLALLLGAAGAVHADGKPVVYWPYFNYPPYFIAAPGMQPQGMGIDVAREVQKELPEYRHVFILASPERIFEELRSGRERFVVCGVNKTPERGAYALYSGLPCRVTFSMMIIMRREDYLRLAPDGSASLAYLVADHTLTFGYIPGINYASFARYVDPLISNAGLRRTVTAHDVGQLLNMLAEKRIDWFVHDGLGVGYMIAEQGIEDRVAVVNAVECPPNPIFGYLACSRAGKGPGIMECVNRAMIRLAISRRLYEAFKRWIPERLDPAFEQAYTQSILPAAHLAAYGEARCLPETERR</sequence>
<reference evidence="4 5" key="1">
    <citation type="submission" date="2015-09" db="EMBL/GenBank/DDBJ databases">
        <title>Genome of Desulfovibrio dechloracetivorans BerOc1, a mercury methylating strain isolated from highly hydrocarbons and metals contaminated coastal sediments.</title>
        <authorList>
            <person name="Goni Urriza M."/>
            <person name="Gassie C."/>
            <person name="Bouchez O."/>
            <person name="Klopp C."/>
            <person name="Ranchou-Peyruse A."/>
            <person name="Remy G."/>
        </authorList>
    </citation>
    <scope>NUCLEOTIDE SEQUENCE [LARGE SCALE GENOMIC DNA]</scope>
    <source>
        <strain evidence="4 5">BerOc1</strain>
    </source>
</reference>
<organism evidence="4 5">
    <name type="scientific">Pseudodesulfovibrio hydrargyri</name>
    <dbReference type="NCBI Taxonomy" id="2125990"/>
    <lineage>
        <taxon>Bacteria</taxon>
        <taxon>Pseudomonadati</taxon>
        <taxon>Thermodesulfobacteriota</taxon>
        <taxon>Desulfovibrionia</taxon>
        <taxon>Desulfovibrionales</taxon>
        <taxon>Desulfovibrionaceae</taxon>
    </lineage>
</organism>
<accession>A0A1J5NBU9</accession>
<evidence type="ECO:0000256" key="2">
    <source>
        <dbReference type="SAM" id="SignalP"/>
    </source>
</evidence>
<dbReference type="Pfam" id="PF00497">
    <property type="entry name" value="SBP_bac_3"/>
    <property type="match status" value="1"/>
</dbReference>
<protein>
    <submittedName>
        <fullName evidence="4">Bacterial extracellular solute-binding protein, family 3</fullName>
    </submittedName>
</protein>